<dbReference type="AlphaFoldDB" id="A0A2H1EB65"/>
<dbReference type="Pfam" id="PF20249">
    <property type="entry name" value="VasX_N"/>
    <property type="match status" value="1"/>
</dbReference>
<dbReference type="STRING" id="1349785.GCA_000509405_00285"/>
<accession>A0A2H1EB65</accession>
<evidence type="ECO:0000259" key="2">
    <source>
        <dbReference type="Pfam" id="PF20249"/>
    </source>
</evidence>
<dbReference type="InterPro" id="IPR046864">
    <property type="entry name" value="VasX_N"/>
</dbReference>
<keyword evidence="4" id="KW-1185">Reference proteome</keyword>
<name>A0A2H1EB65_9FLAO</name>
<dbReference type="Proteomes" id="UP000231564">
    <property type="component" value="Chromosome MARIT"/>
</dbReference>
<dbReference type="RefSeq" id="WP_100211512.1">
    <property type="nucleotide sequence ID" value="NZ_CP138495.1"/>
</dbReference>
<dbReference type="EMBL" id="LT634361">
    <property type="protein sequence ID" value="SFZ83813.1"/>
    <property type="molecule type" value="Genomic_DNA"/>
</dbReference>
<dbReference type="GeneID" id="47723721"/>
<protein>
    <recommendedName>
        <fullName evidence="2">Toxin VasX N-terminal region domain-containing protein</fullName>
    </recommendedName>
</protein>
<feature type="domain" description="Toxin VasX N-terminal region" evidence="2">
    <location>
        <begin position="122"/>
        <end position="239"/>
    </location>
</feature>
<dbReference type="KEGG" id="tmar:MARIT_2242"/>
<keyword evidence="1" id="KW-0812">Transmembrane</keyword>
<sequence>MGNKKLEKLQRKSYEKDLKIAEYSFTCNQEEVICHESPKITVEGEGIRLHFFRYGLLDKATPVEDEIDVEVEKAVIAKEDTAEILLLNKATEDVIVYNKDTKEVKQTIALEEVVYKKEKFKEYGLPQLKNFSLTRTALCEGYIYLINDEDPEEYYELAVDKCGMLSHILWEYSKDKKTGEYLDIRKKQSEKISYKMVEKGKKLRVAFSPVQWSRKYFNEINASNEKKERMQLIECNGFSKEYQAEENAMLLPFHQVKATFPNRHPFASILQDNLNDIFITERAQDQKAKKNGEANETLEDMFITFHDPTTLADEICLGIDREIIRLQAIITSLQTGKSLKEVFKLLLQGKKVTIDDNKTTKQILYLFRLAQLSYDFVYNTHENTDKYGEKTINTTKDKVANVYTAGILGAFIEHGGASKKKLEKILGKKERLAQKSVINSYRDDLGNFMKSDYYQDALEYCFSGIADDIEDAKGLVAEHFIVLGQYPNMYDRHLDLNKEYQLVHDEWYKKINETLYNKNPEYFKKSTKILDISIDIQDINKLSLTKKTIKQIEKIFKAYANHETYVGAFTVLKQKEMPITGKVSYFRDKKTRKAVFKFKALENFETEINGKKLTYEINGKPATLKKYKQHWHLEYEKMTRKNADQLVKDGKLEVNLKGNLPKRFKSEVEKFLKSNAFAGVVLMIEAYVWGKAVKNLSKDLSYKKQEEFAFASVKLGAATGTLIKEMKLYDKYLIKRGLGSDVVLGRVRNFTRNVGALKIISSAITVFTASRDSYLSFSLRDNDAATIYAMASGIGATFLFADISMLVSGSAAVFGLGFWPAALLGGALVGCYYLAAKYFKDSELEAYFKNYPLSDFAAIPSAHETSQEYISRLVVNPAKTMNNPWFGSVQSDEFKTYTNFEKAYTALLDILVPSIVIVEPASHEYIDYHKGFYKYNAITHRFKASIYSAQKINDLDQLAIKAWYYPYGINTKAALRPNGRIAITTFIYEAPQKNYFNNEELTPNCQISFGLPNDFIFNLEEYPKGEVLFICRIKVADGEYIPTSFHTEPRYIFGHAQTHNKINTNTNLMQSVFSAHRYGQRIGVTNVKLVNMPKEEALRKPKIISEKSISKLQSYYIN</sequence>
<keyword evidence="1" id="KW-1133">Transmembrane helix</keyword>
<evidence type="ECO:0000313" key="4">
    <source>
        <dbReference type="Proteomes" id="UP000231564"/>
    </source>
</evidence>
<keyword evidence="1" id="KW-0472">Membrane</keyword>
<proteinExistence type="predicted"/>
<evidence type="ECO:0000256" key="1">
    <source>
        <dbReference type="SAM" id="Phobius"/>
    </source>
</evidence>
<evidence type="ECO:0000313" key="3">
    <source>
        <dbReference type="EMBL" id="SFZ83813.1"/>
    </source>
</evidence>
<feature type="transmembrane region" description="Helical" evidence="1">
    <location>
        <begin position="785"/>
        <end position="807"/>
    </location>
</feature>
<feature type="transmembrane region" description="Helical" evidence="1">
    <location>
        <begin position="813"/>
        <end position="835"/>
    </location>
</feature>
<reference evidence="3 4" key="1">
    <citation type="submission" date="2016-11" db="EMBL/GenBank/DDBJ databases">
        <authorList>
            <person name="Jaros S."/>
            <person name="Januszkiewicz K."/>
            <person name="Wedrychowicz H."/>
        </authorList>
    </citation>
    <scope>NUCLEOTIDE SEQUENCE [LARGE SCALE GENOMIC DNA]</scope>
    <source>
        <strain evidence="3">NCIMB 2154T</strain>
    </source>
</reference>
<dbReference type="OrthoDB" id="1187928at2"/>
<organism evidence="3 4">
    <name type="scientific">Tenacibaculum maritimum NCIMB 2154</name>
    <dbReference type="NCBI Taxonomy" id="1349785"/>
    <lineage>
        <taxon>Bacteria</taxon>
        <taxon>Pseudomonadati</taxon>
        <taxon>Bacteroidota</taxon>
        <taxon>Flavobacteriia</taxon>
        <taxon>Flavobacteriales</taxon>
        <taxon>Flavobacteriaceae</taxon>
        <taxon>Tenacibaculum</taxon>
    </lineage>
</organism>
<dbReference type="CDD" id="cd20707">
    <property type="entry name" value="MIX_III"/>
    <property type="match status" value="1"/>
</dbReference>
<gene>
    <name evidence="3" type="ORF">MARIT_2242</name>
</gene>